<dbReference type="PANTHER" id="PTHR40635:SF1">
    <property type="match status" value="1"/>
</dbReference>
<evidence type="ECO:0000256" key="1">
    <source>
        <dbReference type="SAM" id="MobiDB-lite"/>
    </source>
</evidence>
<dbReference type="HOGENOM" id="CLU_066070_0_0_1"/>
<accession>G0SHX5</accession>
<dbReference type="GeneID" id="18261409"/>
<protein>
    <submittedName>
        <fullName evidence="2">Uncharacterized protein</fullName>
    </submittedName>
</protein>
<dbReference type="OMA" id="MDVSYEG"/>
<reference evidence="2 3" key="1">
    <citation type="journal article" date="2011" name="Cell">
        <title>Insight into structure and assembly of the nuclear pore complex by utilizing the genome of a eukaryotic thermophile.</title>
        <authorList>
            <person name="Amlacher S."/>
            <person name="Sarges P."/>
            <person name="Flemming D."/>
            <person name="van Noort V."/>
            <person name="Kunze R."/>
            <person name="Devos D.P."/>
            <person name="Arumugam M."/>
            <person name="Bork P."/>
            <person name="Hurt E."/>
        </authorList>
    </citation>
    <scope>NUCLEOTIDE SEQUENCE [LARGE SCALE GENOMIC DNA]</scope>
    <source>
        <strain evidence="3">DSM 1495 / CBS 144.50 / IMI 039719</strain>
    </source>
</reference>
<dbReference type="eggNOG" id="ENOG502S978">
    <property type="taxonomic scope" value="Eukaryota"/>
</dbReference>
<evidence type="ECO:0000313" key="2">
    <source>
        <dbReference type="EMBL" id="EGS17045.1"/>
    </source>
</evidence>
<dbReference type="AlphaFoldDB" id="G0SHX5"/>
<name>G0SHX5_CHATD</name>
<dbReference type="OrthoDB" id="5374757at2759"/>
<organism evidence="3">
    <name type="scientific">Chaetomium thermophilum (strain DSM 1495 / CBS 144.50 / IMI 039719)</name>
    <name type="common">Thermochaetoides thermophila</name>
    <dbReference type="NCBI Taxonomy" id="759272"/>
    <lineage>
        <taxon>Eukaryota</taxon>
        <taxon>Fungi</taxon>
        <taxon>Dikarya</taxon>
        <taxon>Ascomycota</taxon>
        <taxon>Pezizomycotina</taxon>
        <taxon>Sordariomycetes</taxon>
        <taxon>Sordariomycetidae</taxon>
        <taxon>Sordariales</taxon>
        <taxon>Chaetomiaceae</taxon>
        <taxon>Thermochaetoides</taxon>
    </lineage>
</organism>
<keyword evidence="3" id="KW-1185">Reference proteome</keyword>
<dbReference type="PANTHER" id="PTHR40635">
    <property type="match status" value="1"/>
</dbReference>
<feature type="region of interest" description="Disordered" evidence="1">
    <location>
        <begin position="105"/>
        <end position="231"/>
    </location>
</feature>
<feature type="compositionally biased region" description="Basic and acidic residues" evidence="1">
    <location>
        <begin position="121"/>
        <end position="135"/>
    </location>
</feature>
<feature type="compositionally biased region" description="Acidic residues" evidence="1">
    <location>
        <begin position="183"/>
        <end position="200"/>
    </location>
</feature>
<dbReference type="EMBL" id="GL988048">
    <property type="protein sequence ID" value="EGS17045.1"/>
    <property type="molecule type" value="Genomic_DNA"/>
</dbReference>
<sequence>MAPIRRYLRITKYSVLEVRIYLENPALSQTWLLNPRDPVLPRIIEAVRPLVLPKLREEKEREREYLAAKKKGKKLKAVKDVVVQGVQKIFRDKVQTKITSNSTKLLGAGTADEPVDVDAGDVPHDEDSPVPVRREEDEDVRLEDIPMIDQPDEGADSKVRGEKRPRRPRRGDSADDAINLPSDEGDDTNQSDYENPDDASDSGSSVLPARPSKRHRAQPPPGDDDTGDSEAKKKLHMHITYEGFAIYGRVLCLVVKRRDGAGGFAGRGIAGAGIASASTGGAGAGRQQTGAAAKAAGQATMENWIASTQVQQVVEGEEGEIEE</sequence>
<proteinExistence type="predicted"/>
<dbReference type="KEGG" id="cthr:CTHT_0073710"/>
<dbReference type="RefSeq" id="XP_006697627.1">
    <property type="nucleotide sequence ID" value="XM_006697564.1"/>
</dbReference>
<evidence type="ECO:0000313" key="3">
    <source>
        <dbReference type="Proteomes" id="UP000008066"/>
    </source>
</evidence>
<dbReference type="Proteomes" id="UP000008066">
    <property type="component" value="Unassembled WGS sequence"/>
</dbReference>
<gene>
    <name evidence="2" type="ORF">CTHT_0073710</name>
</gene>